<organism evidence="3 4">
    <name type="scientific">Saguinus oedipus</name>
    <name type="common">Cotton-top tamarin</name>
    <name type="synonym">Oedipomidas oedipus</name>
    <dbReference type="NCBI Taxonomy" id="9490"/>
    <lineage>
        <taxon>Eukaryota</taxon>
        <taxon>Metazoa</taxon>
        <taxon>Chordata</taxon>
        <taxon>Craniata</taxon>
        <taxon>Vertebrata</taxon>
        <taxon>Euteleostomi</taxon>
        <taxon>Mammalia</taxon>
        <taxon>Eutheria</taxon>
        <taxon>Euarchontoglires</taxon>
        <taxon>Primates</taxon>
        <taxon>Haplorrhini</taxon>
        <taxon>Platyrrhini</taxon>
        <taxon>Cebidae</taxon>
        <taxon>Callitrichinae</taxon>
        <taxon>Saguinus</taxon>
    </lineage>
</organism>
<reference evidence="3 4" key="1">
    <citation type="submission" date="2023-05" db="EMBL/GenBank/DDBJ databases">
        <title>B98-5 Cell Line De Novo Hybrid Assembly: An Optical Mapping Approach.</title>
        <authorList>
            <person name="Kananen K."/>
            <person name="Auerbach J.A."/>
            <person name="Kautto E."/>
            <person name="Blachly J.S."/>
        </authorList>
    </citation>
    <scope>NUCLEOTIDE SEQUENCE [LARGE SCALE GENOMIC DNA]</scope>
    <source>
        <strain evidence="3">B95-8</strain>
        <tissue evidence="3">Cell line</tissue>
    </source>
</reference>
<keyword evidence="2" id="KW-1133">Transmembrane helix</keyword>
<sequence length="241" mass="25950">MGLGWPGPTRPGCGSFKGGWGRGAGDVVSVSSAHAALPEPRPCRPVPSWEESGTARRDTDHEDRDPDSWALSRGEPPTPRPQPRGSQPQSRGQPGPCSPGAAAEPQPGPGPGTEPARSMDPGWGQRDVGWAALLILFAASLLTVFAWLLQYARGLWLARARRDRGRGPALAGEPVGSLRELGVWRSLLRLRATRAGAPEEPGVRGLLASLFAFKSFRENWQRAWACRDGVSWTKRLGGWTL</sequence>
<evidence type="ECO:0000256" key="1">
    <source>
        <dbReference type="SAM" id="MobiDB-lite"/>
    </source>
</evidence>
<feature type="compositionally biased region" description="Low complexity" evidence="1">
    <location>
        <begin position="83"/>
        <end position="105"/>
    </location>
</feature>
<dbReference type="PANTHER" id="PTHR21119">
    <property type="entry name" value="C2 DOMAIN-CONTAINING PROTEIN"/>
    <property type="match status" value="1"/>
</dbReference>
<dbReference type="EMBL" id="JASSZA010000010">
    <property type="protein sequence ID" value="KAK2099590.1"/>
    <property type="molecule type" value="Genomic_DNA"/>
</dbReference>
<feature type="compositionally biased region" description="Gly residues" evidence="1">
    <location>
        <begin position="15"/>
        <end position="24"/>
    </location>
</feature>
<evidence type="ECO:0000313" key="4">
    <source>
        <dbReference type="Proteomes" id="UP001266305"/>
    </source>
</evidence>
<dbReference type="Proteomes" id="UP001266305">
    <property type="component" value="Unassembled WGS sequence"/>
</dbReference>
<dbReference type="InterPro" id="IPR039934">
    <property type="entry name" value="C2CD2/C2CD2L"/>
</dbReference>
<feature type="compositionally biased region" description="Basic and acidic residues" evidence="1">
    <location>
        <begin position="53"/>
        <end position="67"/>
    </location>
</feature>
<evidence type="ECO:0000256" key="2">
    <source>
        <dbReference type="SAM" id="Phobius"/>
    </source>
</evidence>
<feature type="transmembrane region" description="Helical" evidence="2">
    <location>
        <begin position="128"/>
        <end position="149"/>
    </location>
</feature>
<protein>
    <submittedName>
        <fullName evidence="3">Uncharacterized protein</fullName>
    </submittedName>
</protein>
<gene>
    <name evidence="3" type="ORF">P7K49_020938</name>
</gene>
<name>A0ABQ9UR89_SAGOE</name>
<keyword evidence="4" id="KW-1185">Reference proteome</keyword>
<keyword evidence="2" id="KW-0812">Transmembrane</keyword>
<dbReference type="PANTHER" id="PTHR21119:SF8">
    <property type="entry name" value="PHOSPHOLIPID TRANSFER PROTEIN C2CD2L"/>
    <property type="match status" value="1"/>
</dbReference>
<accession>A0ABQ9UR89</accession>
<keyword evidence="2" id="KW-0472">Membrane</keyword>
<evidence type="ECO:0000313" key="3">
    <source>
        <dbReference type="EMBL" id="KAK2099590.1"/>
    </source>
</evidence>
<proteinExistence type="predicted"/>
<comment type="caution">
    <text evidence="3">The sequence shown here is derived from an EMBL/GenBank/DDBJ whole genome shotgun (WGS) entry which is preliminary data.</text>
</comment>
<feature type="region of interest" description="Disordered" evidence="1">
    <location>
        <begin position="1"/>
        <end position="122"/>
    </location>
</feature>